<comment type="catalytic activity">
    <reaction evidence="10">
        <text>(3E,5Z)-octadienoyl-CoA = (2E,4E)-octadienoyl-CoA</text>
        <dbReference type="Rhea" id="RHEA:45244"/>
        <dbReference type="ChEBI" id="CHEBI:62243"/>
        <dbReference type="ChEBI" id="CHEBI:85108"/>
    </reaction>
</comment>
<dbReference type="Proteomes" id="UP000242450">
    <property type="component" value="Chromosome 4"/>
</dbReference>
<keyword evidence="7" id="KW-0443">Lipid metabolism</keyword>
<dbReference type="Pfam" id="PF22976">
    <property type="entry name" value="RRM_10"/>
    <property type="match status" value="1"/>
</dbReference>
<feature type="compositionally biased region" description="Basic and acidic residues" evidence="16">
    <location>
        <begin position="17"/>
        <end position="27"/>
    </location>
</feature>
<evidence type="ECO:0000256" key="10">
    <source>
        <dbReference type="ARBA" id="ARBA00051408"/>
    </source>
</evidence>
<dbReference type="FunFam" id="3.30.70.330:FF:000104">
    <property type="entry name" value="Heterogeneous nuclear ribonucleoprotein L like"/>
    <property type="match status" value="1"/>
</dbReference>
<dbReference type="InterPro" id="IPR018376">
    <property type="entry name" value="Enoyl-CoA_hyd/isom_CS"/>
</dbReference>
<keyword evidence="5" id="KW-0276">Fatty acid metabolism</keyword>
<dbReference type="InterPro" id="IPR001753">
    <property type="entry name" value="Enoyl-CoA_hydra/iso"/>
</dbReference>
<dbReference type="Gene3D" id="3.30.70.330">
    <property type="match status" value="4"/>
</dbReference>
<proteinExistence type="inferred from homology"/>
<dbReference type="PANTHER" id="PTHR43149">
    <property type="entry name" value="ENOYL-COA HYDRATASE"/>
    <property type="match status" value="1"/>
</dbReference>
<dbReference type="OrthoDB" id="302770at2759"/>
<dbReference type="GO" id="GO:0005634">
    <property type="term" value="C:nucleus"/>
    <property type="evidence" value="ECO:0007669"/>
    <property type="project" value="InterPro"/>
</dbReference>
<comment type="similarity">
    <text evidence="3 15">Belongs to the enoyl-CoA hydratase/isomerase family.</text>
</comment>
<evidence type="ECO:0000313" key="18">
    <source>
        <dbReference type="EMBL" id="OWK16317.1"/>
    </source>
</evidence>
<comment type="function">
    <text evidence="12">Isomerization of 3-trans,5-cis-dienoyl-CoA to 2-trans,4-trans-dienoyl-CoA.</text>
</comment>
<gene>
    <name evidence="18" type="ORF">Celaphus_00004437</name>
</gene>
<evidence type="ECO:0000256" key="3">
    <source>
        <dbReference type="ARBA" id="ARBA00005254"/>
    </source>
</evidence>
<evidence type="ECO:0000256" key="11">
    <source>
        <dbReference type="ARBA" id="ARBA00052809"/>
    </source>
</evidence>
<dbReference type="CDD" id="cd12780">
    <property type="entry name" value="RRM1_hnRNPL"/>
    <property type="match status" value="1"/>
</dbReference>
<reference evidence="18 19" key="1">
    <citation type="journal article" date="2018" name="Mol. Genet. Genomics">
        <title>The red deer Cervus elaphus genome CerEla1.0: sequencing, annotating, genes, and chromosomes.</title>
        <authorList>
            <person name="Bana N.A."/>
            <person name="Nyiri A."/>
            <person name="Nagy J."/>
            <person name="Frank K."/>
            <person name="Nagy T."/>
            <person name="Steger V."/>
            <person name="Schiller M."/>
            <person name="Lakatos P."/>
            <person name="Sugar L."/>
            <person name="Horn P."/>
            <person name="Barta E."/>
            <person name="Orosz L."/>
        </authorList>
    </citation>
    <scope>NUCLEOTIDE SEQUENCE [LARGE SCALE GENOMIC DNA]</scope>
    <source>
        <strain evidence="18">Hungarian</strain>
    </source>
</reference>
<dbReference type="GO" id="GO:0005777">
    <property type="term" value="C:peroxisome"/>
    <property type="evidence" value="ECO:0007669"/>
    <property type="project" value="UniProtKB-SubCell"/>
</dbReference>
<dbReference type="CDD" id="cd06558">
    <property type="entry name" value="crotonase-like"/>
    <property type="match status" value="1"/>
</dbReference>
<comment type="subunit">
    <text evidence="4">Homohexamer.</text>
</comment>
<protein>
    <recommendedName>
        <fullName evidence="13">Delta(3,5)-Delta(2,4)-dienoyl-CoA isomerase, mitochondrial</fullName>
    </recommendedName>
</protein>
<evidence type="ECO:0000256" key="14">
    <source>
        <dbReference type="PROSITE-ProRule" id="PRU00176"/>
    </source>
</evidence>
<name>A0A212DDJ5_CEREH</name>
<keyword evidence="14" id="KW-0694">RNA-binding</keyword>
<dbReference type="NCBIfam" id="TIGR01649">
    <property type="entry name" value="hnRNP-L_PTB"/>
    <property type="match status" value="1"/>
</dbReference>
<dbReference type="FunFam" id="1.10.12.10:FF:000004">
    <property type="entry name" value="Delta3,5-delta2,4-dienoyl-CoA isomerase"/>
    <property type="match status" value="1"/>
</dbReference>
<evidence type="ECO:0000256" key="2">
    <source>
        <dbReference type="ARBA" id="ARBA00005005"/>
    </source>
</evidence>
<dbReference type="EMBL" id="MKHE01000004">
    <property type="protein sequence ID" value="OWK16317.1"/>
    <property type="molecule type" value="Genomic_DNA"/>
</dbReference>
<dbReference type="InterPro" id="IPR055204">
    <property type="entry name" value="HNRNPL_RRM"/>
</dbReference>
<evidence type="ECO:0000256" key="15">
    <source>
        <dbReference type="RuleBase" id="RU003707"/>
    </source>
</evidence>
<dbReference type="PANTHER" id="PTHR43149:SF1">
    <property type="entry name" value="DELTA(3,5)-DELTA(2,4)-DIENOYL-COA ISOMERASE, MITOCHONDRIAL"/>
    <property type="match status" value="1"/>
</dbReference>
<feature type="compositionally biased region" description="Polar residues" evidence="16">
    <location>
        <begin position="319"/>
        <end position="336"/>
    </location>
</feature>
<dbReference type="PROSITE" id="PS50102">
    <property type="entry name" value="RRM"/>
    <property type="match status" value="1"/>
</dbReference>
<dbReference type="Gene3D" id="1.10.12.10">
    <property type="entry name" value="Lyase 2-enoyl-coa Hydratase, Chain A, domain 2"/>
    <property type="match status" value="1"/>
</dbReference>
<evidence type="ECO:0000256" key="5">
    <source>
        <dbReference type="ARBA" id="ARBA00022832"/>
    </source>
</evidence>
<dbReference type="SUPFAM" id="SSF54928">
    <property type="entry name" value="RNA-binding domain, RBD"/>
    <property type="match status" value="3"/>
</dbReference>
<evidence type="ECO:0000256" key="9">
    <source>
        <dbReference type="ARBA" id="ARBA00023235"/>
    </source>
</evidence>
<dbReference type="GO" id="GO:0003723">
    <property type="term" value="F:RNA binding"/>
    <property type="evidence" value="ECO:0007669"/>
    <property type="project" value="UniProtKB-UniRule"/>
</dbReference>
<dbReference type="NCBIfam" id="NF004794">
    <property type="entry name" value="PRK06142.1"/>
    <property type="match status" value="1"/>
</dbReference>
<dbReference type="InterPro" id="IPR000504">
    <property type="entry name" value="RRM_dom"/>
</dbReference>
<feature type="domain" description="RRM" evidence="17">
    <location>
        <begin position="126"/>
        <end position="200"/>
    </location>
</feature>
<keyword evidence="8" id="KW-0576">Peroxisome</keyword>
<dbReference type="FunFam" id="3.90.226.10:FF:000024">
    <property type="entry name" value="Delta3,5-delta2,4-dienoyl-CoA isomerase"/>
    <property type="match status" value="1"/>
</dbReference>
<dbReference type="AlphaFoldDB" id="A0A212DDJ5"/>
<sequence length="915" mass="99459">MSRRLLPRAEKRRRRLEQRQQPDEQRRRSGAMVKMAAAGGGGGGGRYYGGGSEGGRAPKRLKTDNAGDQHGGGGGGGGGAGAAGGGGGSEVVGGRRKLLALQVAQCAGVAGWHENYDDPHKTPASPVVHIRGLIDGVVEADLVEALQEFGPISYVVVMPKKRQALVEFEDVLGACNAVNYAADNQIYIAGHPAFVNYSTSQKISRPGDSDDSRSVNSVLLFTILNPIYSITTDVLYTICNPCGPVQRIVIFRKNGVQAMVEYPLLGNGCSLRWELTGSAQRAKASLNGADIYSGCCTLKIEYAKPTRLNVFKNDQDTWDYTNPNLSGQGDPGSNPNKRQRQPPLLGDHPAEYGEGRGFPSVDSRGSCAPARRPTRKFSPVLPLFPSHPPGGPHGGYHSHYHDEGYGPPPPHYEGRRMGPPVKFMKSKPGAAMVEMADGYAVDRAITHLNNNFMFGQKLNVCVSKQPAIMPGQSYGLEDGSCSYKDFSESRNNRFSTPEQAAKNRIQHPSNVLHFFNAPLEVTEENFFEICDELGVKRPSSVKVFSGKNGGKGDHLRGQPAASMPSPNMAAFCARPHSLLTSPYTHQSVVMAVAFAAFRRFGDLLTRRLTASTNLGLNLRPMSAFAQEEASKAAPEEAPGHSYESLRVTAAQKHILHVQLNRPEKRNAMNKAFWREMVVCFNKIAEDADCRAVVISGAGKMFTSGIDLTDMASELLQPPSDDTARISWYLRSLLTRYQETFSVIEKCPKPVIAAIHGGCIGGGVDLITACDIRYGTRDSFFQVKEVDIGLAADVGTLQRLPKVIGNQSLVNELAYTARKMMADEALESGLVSRLFPDKESMLDAAFTLAAEISSKSPVAVQGTKINLIYSRDHSVKESLDYMKSWNMSMLQTKDIMKSVQAAIEKKDLKTVTFPKL</sequence>
<dbReference type="InterPro" id="IPR014748">
    <property type="entry name" value="Enoyl-CoA_hydra_C"/>
</dbReference>
<feature type="compositionally biased region" description="Gly residues" evidence="16">
    <location>
        <begin position="38"/>
        <end position="54"/>
    </location>
</feature>
<evidence type="ECO:0000256" key="6">
    <source>
        <dbReference type="ARBA" id="ARBA00022990"/>
    </source>
</evidence>
<feature type="region of interest" description="Disordered" evidence="16">
    <location>
        <begin position="1"/>
        <end position="87"/>
    </location>
</feature>
<accession>A0A212DDJ5</accession>
<feature type="compositionally biased region" description="Gly residues" evidence="16">
    <location>
        <begin position="69"/>
        <end position="87"/>
    </location>
</feature>
<evidence type="ECO:0000256" key="13">
    <source>
        <dbReference type="ARBA" id="ARBA00071021"/>
    </source>
</evidence>
<dbReference type="SUPFAM" id="SSF52096">
    <property type="entry name" value="ClpP/crotonase"/>
    <property type="match status" value="1"/>
</dbReference>
<feature type="compositionally biased region" description="Basic residues" evidence="16">
    <location>
        <begin position="1"/>
        <end position="16"/>
    </location>
</feature>
<evidence type="ECO:0000256" key="1">
    <source>
        <dbReference type="ARBA" id="ARBA00004275"/>
    </source>
</evidence>
<keyword evidence="9" id="KW-0413">Isomerase</keyword>
<organism evidence="18 19">
    <name type="scientific">Cervus elaphus hippelaphus</name>
    <name type="common">European red deer</name>
    <dbReference type="NCBI Taxonomy" id="46360"/>
    <lineage>
        <taxon>Eukaryota</taxon>
        <taxon>Metazoa</taxon>
        <taxon>Chordata</taxon>
        <taxon>Craniata</taxon>
        <taxon>Vertebrata</taxon>
        <taxon>Euteleostomi</taxon>
        <taxon>Mammalia</taxon>
        <taxon>Eutheria</taxon>
        <taxon>Laurasiatheria</taxon>
        <taxon>Artiodactyla</taxon>
        <taxon>Ruminantia</taxon>
        <taxon>Pecora</taxon>
        <taxon>Cervidae</taxon>
        <taxon>Cervinae</taxon>
        <taxon>Cervus</taxon>
    </lineage>
</organism>
<dbReference type="InterPro" id="IPR035979">
    <property type="entry name" value="RBD_domain_sf"/>
</dbReference>
<dbReference type="PROSITE" id="PS00166">
    <property type="entry name" value="ENOYL_COA_HYDRATASE"/>
    <property type="match status" value="1"/>
</dbReference>
<evidence type="ECO:0000313" key="19">
    <source>
        <dbReference type="Proteomes" id="UP000242450"/>
    </source>
</evidence>
<dbReference type="InterPro" id="IPR045002">
    <property type="entry name" value="Ech1-like"/>
</dbReference>
<comment type="subcellular location">
    <subcellularLocation>
        <location evidence="1">Peroxisome</location>
    </subcellularLocation>
</comment>
<comment type="caution">
    <text evidence="18">The sequence shown here is derived from an EMBL/GenBank/DDBJ whole genome shotgun (WGS) entry which is preliminary data.</text>
</comment>
<evidence type="ECO:0000256" key="4">
    <source>
        <dbReference type="ARBA" id="ARBA00011643"/>
    </source>
</evidence>
<dbReference type="Pfam" id="PF13893">
    <property type="entry name" value="RRM_5"/>
    <property type="match status" value="2"/>
</dbReference>
<dbReference type="InterPro" id="IPR012677">
    <property type="entry name" value="Nucleotide-bd_a/b_plait_sf"/>
</dbReference>
<keyword evidence="19" id="KW-1185">Reference proteome</keyword>
<dbReference type="Pfam" id="PF00378">
    <property type="entry name" value="ECH_1"/>
    <property type="match status" value="1"/>
</dbReference>
<dbReference type="Gene3D" id="3.90.226.10">
    <property type="entry name" value="2-enoyl-CoA Hydratase, Chain A, domain 1"/>
    <property type="match status" value="1"/>
</dbReference>
<evidence type="ECO:0000256" key="7">
    <source>
        <dbReference type="ARBA" id="ARBA00023098"/>
    </source>
</evidence>
<dbReference type="InterPro" id="IPR006536">
    <property type="entry name" value="HnRNP-L/PTB"/>
</dbReference>
<evidence type="ECO:0000256" key="16">
    <source>
        <dbReference type="SAM" id="MobiDB-lite"/>
    </source>
</evidence>
<dbReference type="InterPro" id="IPR035005">
    <property type="entry name" value="hnRNPL_RRM1"/>
</dbReference>
<evidence type="ECO:0000259" key="17">
    <source>
        <dbReference type="PROSITE" id="PS50102"/>
    </source>
</evidence>
<dbReference type="SMART" id="SM00360">
    <property type="entry name" value="RRM"/>
    <property type="match status" value="2"/>
</dbReference>
<dbReference type="GO" id="GO:0051750">
    <property type="term" value="F:delta(3,5)-delta(2,4)-dienoyl-CoA isomerase activity"/>
    <property type="evidence" value="ECO:0007669"/>
    <property type="project" value="TreeGrafter"/>
</dbReference>
<dbReference type="InterPro" id="IPR029045">
    <property type="entry name" value="ClpP/crotonase-like_dom_sf"/>
</dbReference>
<evidence type="ECO:0000256" key="8">
    <source>
        <dbReference type="ARBA" id="ARBA00023140"/>
    </source>
</evidence>
<feature type="region of interest" description="Disordered" evidence="16">
    <location>
        <begin position="319"/>
        <end position="372"/>
    </location>
</feature>
<dbReference type="GO" id="GO:0006631">
    <property type="term" value="P:fatty acid metabolic process"/>
    <property type="evidence" value="ECO:0007669"/>
    <property type="project" value="UniProtKB-KW"/>
</dbReference>
<evidence type="ECO:0000256" key="12">
    <source>
        <dbReference type="ARBA" id="ARBA00055786"/>
    </source>
</evidence>
<keyword evidence="6" id="KW-0007">Acetylation</keyword>
<dbReference type="GO" id="GO:0005739">
    <property type="term" value="C:mitochondrion"/>
    <property type="evidence" value="ECO:0007669"/>
    <property type="project" value="TreeGrafter"/>
</dbReference>
<dbReference type="GO" id="GO:0006397">
    <property type="term" value="P:mRNA processing"/>
    <property type="evidence" value="ECO:0007669"/>
    <property type="project" value="InterPro"/>
</dbReference>
<dbReference type="FunFam" id="3.30.70.330:FF:000072">
    <property type="entry name" value="heterogeneous nuclear ribonucleoprotein L isoform X1"/>
    <property type="match status" value="1"/>
</dbReference>
<comment type="catalytic activity">
    <reaction evidence="11">
        <text>(3E,5Z,8Z,11Z,14Z)-eicosapentaenoyl-CoA = (2E,4E,8Z,11Z,14Z)-eicosapentaenoyl-CoA</text>
        <dbReference type="Rhea" id="RHEA:45224"/>
        <dbReference type="ChEBI" id="CHEBI:85090"/>
        <dbReference type="ChEBI" id="CHEBI:85091"/>
    </reaction>
</comment>
<comment type="pathway">
    <text evidence="2">Lipid metabolism; fatty acid beta-oxidation.</text>
</comment>